<organism evidence="15 16">
    <name type="scientific">Ganoderma sinense ZZ0214-1</name>
    <dbReference type="NCBI Taxonomy" id="1077348"/>
    <lineage>
        <taxon>Eukaryota</taxon>
        <taxon>Fungi</taxon>
        <taxon>Dikarya</taxon>
        <taxon>Basidiomycota</taxon>
        <taxon>Agaricomycotina</taxon>
        <taxon>Agaricomycetes</taxon>
        <taxon>Polyporales</taxon>
        <taxon>Polyporaceae</taxon>
        <taxon>Ganoderma</taxon>
    </lineage>
</organism>
<evidence type="ECO:0000256" key="3">
    <source>
        <dbReference type="ARBA" id="ARBA00004922"/>
    </source>
</evidence>
<keyword evidence="9" id="KW-0460">Magnesium</keyword>
<dbReference type="GO" id="GO:0045547">
    <property type="term" value="F:ditrans,polycis-polyprenyl diphosphate synthase [(2E,6E)-farnesyl diphosphate specific] activity"/>
    <property type="evidence" value="ECO:0007669"/>
    <property type="project" value="UniProtKB-EC"/>
</dbReference>
<keyword evidence="11" id="KW-0472">Membrane</keyword>
<evidence type="ECO:0000256" key="1">
    <source>
        <dbReference type="ARBA" id="ARBA00001946"/>
    </source>
</evidence>
<dbReference type="Gene3D" id="3.40.1180.10">
    <property type="entry name" value="Decaprenyl diphosphate synthase-like"/>
    <property type="match status" value="1"/>
</dbReference>
<dbReference type="EC" id="2.5.1.87" evidence="5"/>
<dbReference type="SUPFAM" id="SSF64005">
    <property type="entry name" value="Undecaprenyl diphosphate synthase"/>
    <property type="match status" value="1"/>
</dbReference>
<name>A0A2G8SDP2_9APHY</name>
<evidence type="ECO:0000256" key="8">
    <source>
        <dbReference type="ARBA" id="ARBA00022824"/>
    </source>
</evidence>
<evidence type="ECO:0000256" key="12">
    <source>
        <dbReference type="ARBA" id="ARBA00047353"/>
    </source>
</evidence>
<comment type="caution">
    <text evidence="15">The sequence shown here is derived from an EMBL/GenBank/DDBJ whole genome shotgun (WGS) entry which is preliminary data.</text>
</comment>
<comment type="subcellular location">
    <subcellularLocation>
        <location evidence="2">Endoplasmic reticulum membrane</location>
    </subcellularLocation>
</comment>
<evidence type="ECO:0000256" key="9">
    <source>
        <dbReference type="ARBA" id="ARBA00022842"/>
    </source>
</evidence>
<dbReference type="STRING" id="1077348.A0A2G8SDP2"/>
<evidence type="ECO:0000256" key="11">
    <source>
        <dbReference type="ARBA" id="ARBA00023136"/>
    </source>
</evidence>
<evidence type="ECO:0000256" key="14">
    <source>
        <dbReference type="SAM" id="SignalP"/>
    </source>
</evidence>
<dbReference type="Proteomes" id="UP000230002">
    <property type="component" value="Unassembled WGS sequence"/>
</dbReference>
<keyword evidence="7" id="KW-0812">Transmembrane</keyword>
<evidence type="ECO:0000256" key="5">
    <source>
        <dbReference type="ARBA" id="ARBA00012596"/>
    </source>
</evidence>
<gene>
    <name evidence="15" type="ORF">GSI_06594</name>
</gene>
<dbReference type="EMBL" id="AYKW01000012">
    <property type="protein sequence ID" value="PIL31890.1"/>
    <property type="molecule type" value="Genomic_DNA"/>
</dbReference>
<feature type="compositionally biased region" description="Polar residues" evidence="13">
    <location>
        <begin position="143"/>
        <end position="162"/>
    </location>
</feature>
<feature type="region of interest" description="Disordered" evidence="13">
    <location>
        <begin position="108"/>
        <end position="191"/>
    </location>
</feature>
<evidence type="ECO:0000256" key="4">
    <source>
        <dbReference type="ARBA" id="ARBA00005432"/>
    </source>
</evidence>
<dbReference type="InterPro" id="IPR036424">
    <property type="entry name" value="UPP_synth-like_sf"/>
</dbReference>
<evidence type="ECO:0000313" key="16">
    <source>
        <dbReference type="Proteomes" id="UP000230002"/>
    </source>
</evidence>
<comment type="catalytic activity">
    <reaction evidence="12">
        <text>n isopentenyl diphosphate + (2E,6E)-farnesyl diphosphate = a di-trans,poly-cis-polyprenyl diphosphate + n diphosphate</text>
        <dbReference type="Rhea" id="RHEA:53008"/>
        <dbReference type="Rhea" id="RHEA-COMP:19494"/>
        <dbReference type="ChEBI" id="CHEBI:33019"/>
        <dbReference type="ChEBI" id="CHEBI:128769"/>
        <dbReference type="ChEBI" id="CHEBI:136960"/>
        <dbReference type="ChEBI" id="CHEBI:175763"/>
        <dbReference type="EC" id="2.5.1.87"/>
    </reaction>
</comment>
<accession>A0A2G8SDP2</accession>
<comment type="pathway">
    <text evidence="3">Protein modification; protein glycosylation.</text>
</comment>
<comment type="cofactor">
    <cofactor evidence="1">
        <name>Mg(2+)</name>
        <dbReference type="ChEBI" id="CHEBI:18420"/>
    </cofactor>
</comment>
<dbReference type="OrthoDB" id="3057168at2759"/>
<reference evidence="15 16" key="1">
    <citation type="journal article" date="2015" name="Sci. Rep.">
        <title>Chromosome-level genome map provides insights into diverse defense mechanisms in the medicinal fungus Ganoderma sinense.</title>
        <authorList>
            <person name="Zhu Y."/>
            <person name="Xu J."/>
            <person name="Sun C."/>
            <person name="Zhou S."/>
            <person name="Xu H."/>
            <person name="Nelson D.R."/>
            <person name="Qian J."/>
            <person name="Song J."/>
            <person name="Luo H."/>
            <person name="Xiang L."/>
            <person name="Li Y."/>
            <person name="Xu Z."/>
            <person name="Ji A."/>
            <person name="Wang L."/>
            <person name="Lu S."/>
            <person name="Hayward A."/>
            <person name="Sun W."/>
            <person name="Li X."/>
            <person name="Schwartz D.C."/>
            <person name="Wang Y."/>
            <person name="Chen S."/>
        </authorList>
    </citation>
    <scope>NUCLEOTIDE SEQUENCE [LARGE SCALE GENOMIC DNA]</scope>
    <source>
        <strain evidence="15 16">ZZ0214-1</strain>
    </source>
</reference>
<keyword evidence="6" id="KW-0808">Transferase</keyword>
<dbReference type="GO" id="GO:1904423">
    <property type="term" value="C:dehydrodolichyl diphosphate synthase complex"/>
    <property type="evidence" value="ECO:0007669"/>
    <property type="project" value="InterPro"/>
</dbReference>
<protein>
    <recommendedName>
        <fullName evidence="5">ditrans,polycis-polyprenyl diphosphate synthase [(2E,6E)-farnesyldiphosphate specific]</fullName>
        <ecNumber evidence="5">2.5.1.87</ecNumber>
    </recommendedName>
</protein>
<evidence type="ECO:0000256" key="2">
    <source>
        <dbReference type="ARBA" id="ARBA00004586"/>
    </source>
</evidence>
<keyword evidence="14" id="KW-0732">Signal</keyword>
<evidence type="ECO:0000256" key="7">
    <source>
        <dbReference type="ARBA" id="ARBA00022692"/>
    </source>
</evidence>
<evidence type="ECO:0000256" key="13">
    <source>
        <dbReference type="SAM" id="MobiDB-lite"/>
    </source>
</evidence>
<dbReference type="AlphaFoldDB" id="A0A2G8SDP2"/>
<dbReference type="PANTHER" id="PTHR21528:SF0">
    <property type="entry name" value="DEHYDRODOLICHYL DIPHOSPHATE SYNTHASE COMPLEX SUBUNIT NUS1"/>
    <property type="match status" value="1"/>
</dbReference>
<keyword evidence="10" id="KW-1133">Transmembrane helix</keyword>
<dbReference type="UniPathway" id="UPA00378"/>
<evidence type="ECO:0000313" key="15">
    <source>
        <dbReference type="EMBL" id="PIL31890.1"/>
    </source>
</evidence>
<dbReference type="InterPro" id="IPR038887">
    <property type="entry name" value="Nus1/NgBR"/>
</dbReference>
<feature type="chain" id="PRO_5013775665" description="ditrans,polycis-polyprenyl diphosphate synthase [(2E,6E)-farnesyldiphosphate specific]" evidence="14">
    <location>
        <begin position="22"/>
        <end position="328"/>
    </location>
</feature>
<comment type="similarity">
    <text evidence="4">Belongs to the UPP synthase family.</text>
</comment>
<evidence type="ECO:0000256" key="6">
    <source>
        <dbReference type="ARBA" id="ARBA00022679"/>
    </source>
</evidence>
<keyword evidence="8" id="KW-0256">Endoplasmic reticulum</keyword>
<proteinExistence type="inferred from homology"/>
<feature type="signal peptide" evidence="14">
    <location>
        <begin position="1"/>
        <end position="21"/>
    </location>
</feature>
<feature type="compositionally biased region" description="Basic and acidic residues" evidence="13">
    <location>
        <begin position="113"/>
        <end position="123"/>
    </location>
</feature>
<sequence length="328" mass="36922">MSWLATLVLSLLHVLYKLVLAFKSLSTHFLQEPLPLASQRSKVPSHLALNLISNPEEDEEGNEKYMLNSVENVATWCQVVGIRRLTVYDHDGILANCSLDIRQRVLPSSQGRQLDDSPVEHDIQYPPTPPPSDDAESRPLSPHSASSIPKLSVTTIRQPSHTPKSKQRASLSRGMAKRRRANKNEEKVEESPFTLHVVSYKSGKPAIAAAASTLLHDARDTKISEFVSIASMRLAIQRLNDILEGEYGFPSPDLMIVHRKPPAGQLRAPVESAGFPPWQLHLTEIYWTTYPRTRSWWPRRLPEATSLEEVEFRRALDEYAGAQMRLGK</sequence>
<dbReference type="GO" id="GO:0005789">
    <property type="term" value="C:endoplasmic reticulum membrane"/>
    <property type="evidence" value="ECO:0007669"/>
    <property type="project" value="UniProtKB-SubCell"/>
</dbReference>
<evidence type="ECO:0000256" key="10">
    <source>
        <dbReference type="ARBA" id="ARBA00022989"/>
    </source>
</evidence>
<keyword evidence="16" id="KW-1185">Reference proteome</keyword>
<dbReference type="PANTHER" id="PTHR21528">
    <property type="entry name" value="DEHYDRODOLICHYL DIPHOSPHATE SYNTHASE COMPLEX SUBUNIT NUS1"/>
    <property type="match status" value="1"/>
</dbReference>